<protein>
    <submittedName>
        <fullName evidence="3">Uncharacterized protein</fullName>
    </submittedName>
</protein>
<keyword evidence="2" id="KW-0472">Membrane</keyword>
<proteinExistence type="predicted"/>
<evidence type="ECO:0000313" key="3">
    <source>
        <dbReference type="EMBL" id="USQ77499.1"/>
    </source>
</evidence>
<evidence type="ECO:0000313" key="4">
    <source>
        <dbReference type="Proteomes" id="UP001056535"/>
    </source>
</evidence>
<gene>
    <name evidence="3" type="ORF">NF557_06215</name>
</gene>
<name>A0ABY4YL90_9MICO</name>
<feature type="transmembrane region" description="Helical" evidence="2">
    <location>
        <begin position="60"/>
        <end position="80"/>
    </location>
</feature>
<sequence length="92" mass="10015">MTEHGSPQPSEPTHEPAAEEIERRARQVRNNKRQSWIYLAVGAVLVVLGVMGVMADDRGILDWLMLGLGVLNLVIGGMGLRRPEPPLSDSTG</sequence>
<dbReference type="Proteomes" id="UP001056535">
    <property type="component" value="Chromosome"/>
</dbReference>
<keyword evidence="2" id="KW-1133">Transmembrane helix</keyword>
<dbReference type="EMBL" id="CP099490">
    <property type="protein sequence ID" value="USQ77499.1"/>
    <property type="molecule type" value="Genomic_DNA"/>
</dbReference>
<dbReference type="RefSeq" id="WP_252622687.1">
    <property type="nucleotide sequence ID" value="NZ_CP099490.1"/>
</dbReference>
<accession>A0ABY4YL90</accession>
<feature type="transmembrane region" description="Helical" evidence="2">
    <location>
        <begin position="36"/>
        <end position="54"/>
    </location>
</feature>
<organism evidence="3 4">
    <name type="scientific">Ornithinimicrobium cryptoxanthini</name>
    <dbReference type="NCBI Taxonomy" id="2934161"/>
    <lineage>
        <taxon>Bacteria</taxon>
        <taxon>Bacillati</taxon>
        <taxon>Actinomycetota</taxon>
        <taxon>Actinomycetes</taxon>
        <taxon>Micrococcales</taxon>
        <taxon>Ornithinimicrobiaceae</taxon>
        <taxon>Ornithinimicrobium</taxon>
    </lineage>
</organism>
<evidence type="ECO:0000256" key="2">
    <source>
        <dbReference type="SAM" id="Phobius"/>
    </source>
</evidence>
<keyword evidence="4" id="KW-1185">Reference proteome</keyword>
<feature type="region of interest" description="Disordered" evidence="1">
    <location>
        <begin position="1"/>
        <end position="26"/>
    </location>
</feature>
<evidence type="ECO:0000256" key="1">
    <source>
        <dbReference type="SAM" id="MobiDB-lite"/>
    </source>
</evidence>
<reference evidence="3" key="1">
    <citation type="submission" date="2022-06" db="EMBL/GenBank/DDBJ databases">
        <title>Ornithinimicrobium JY.X270.</title>
        <authorList>
            <person name="Huang Y."/>
        </authorList>
    </citation>
    <scope>NUCLEOTIDE SEQUENCE</scope>
    <source>
        <strain evidence="3">JY.X270</strain>
    </source>
</reference>
<keyword evidence="2" id="KW-0812">Transmembrane</keyword>
<feature type="compositionally biased region" description="Basic and acidic residues" evidence="1">
    <location>
        <begin position="12"/>
        <end position="25"/>
    </location>
</feature>